<dbReference type="EMBL" id="JBFARM010000004">
    <property type="protein sequence ID" value="MEV4287115.1"/>
    <property type="molecule type" value="Genomic_DNA"/>
</dbReference>
<evidence type="ECO:0000256" key="4">
    <source>
        <dbReference type="SAM" id="SignalP"/>
    </source>
</evidence>
<dbReference type="InterPro" id="IPR000073">
    <property type="entry name" value="AB_hydrolase_1"/>
</dbReference>
<evidence type="ECO:0000259" key="5">
    <source>
        <dbReference type="Pfam" id="PF00561"/>
    </source>
</evidence>
<gene>
    <name evidence="6" type="ORF">AB0K40_16545</name>
</gene>
<dbReference type="PANTHER" id="PTHR43248:SF29">
    <property type="entry name" value="TRIPEPTIDYL AMINOPEPTIDASE"/>
    <property type="match status" value="1"/>
</dbReference>
<comment type="similarity">
    <text evidence="1">Belongs to the peptidase S33 family.</text>
</comment>
<reference evidence="6 7" key="1">
    <citation type="submission" date="2024-06" db="EMBL/GenBank/DDBJ databases">
        <title>The Natural Products Discovery Center: Release of the First 8490 Sequenced Strains for Exploring Actinobacteria Biosynthetic Diversity.</title>
        <authorList>
            <person name="Kalkreuter E."/>
            <person name="Kautsar S.A."/>
            <person name="Yang D."/>
            <person name="Bader C.D."/>
            <person name="Teijaro C.N."/>
            <person name="Fluegel L."/>
            <person name="Davis C.M."/>
            <person name="Simpson J.R."/>
            <person name="Lauterbach L."/>
            <person name="Steele A.D."/>
            <person name="Gui C."/>
            <person name="Meng S."/>
            <person name="Li G."/>
            <person name="Viehrig K."/>
            <person name="Ye F."/>
            <person name="Su P."/>
            <person name="Kiefer A.F."/>
            <person name="Nichols A."/>
            <person name="Cepeda A.J."/>
            <person name="Yan W."/>
            <person name="Fan B."/>
            <person name="Jiang Y."/>
            <person name="Adhikari A."/>
            <person name="Zheng C.-J."/>
            <person name="Schuster L."/>
            <person name="Cowan T.M."/>
            <person name="Smanski M.J."/>
            <person name="Chevrette M.G."/>
            <person name="De Carvalho L.P.S."/>
            <person name="Shen B."/>
        </authorList>
    </citation>
    <scope>NUCLEOTIDE SEQUENCE [LARGE SCALE GENOMIC DNA]</scope>
    <source>
        <strain evidence="6 7">NPDC049574</strain>
    </source>
</reference>
<evidence type="ECO:0000256" key="2">
    <source>
        <dbReference type="ARBA" id="ARBA00022729"/>
    </source>
</evidence>
<organism evidence="6 7">
    <name type="scientific">Nonomuraea bangladeshensis</name>
    <dbReference type="NCBI Taxonomy" id="404385"/>
    <lineage>
        <taxon>Bacteria</taxon>
        <taxon>Bacillati</taxon>
        <taxon>Actinomycetota</taxon>
        <taxon>Actinomycetes</taxon>
        <taxon>Streptosporangiales</taxon>
        <taxon>Streptosporangiaceae</taxon>
        <taxon>Nonomuraea</taxon>
    </lineage>
</organism>
<sequence length="481" mass="50819">MKNHLVLAAVSSLVISLAPGAAAAAAAAPRTIAWAPCPEDTTAECGTLKVPIDWDNPGGAAIDVAVARRKATGPDSRIGSLVVNPGGPGGSGVDFVVHGSGYFSAELRGRFDLVGFDPRGVGRSHPVKCSAALVRERPHPLIGSQADMDAWVSYNRRLREDCRARTGPLYDRVSSLDVARDVEALRAALGDDKLTYYGVSHGTLIGQAYAERFPGRVRALALDSNFDHSVDTAAYLSTAAAQTAGAFDQFVAWCEATPSCALNGKDVRGFWKGLLERADRGELHEPGVPDVPLGAYELVNTAFAGLYNPNWAELAELLAAIDGGSPQPAASAARDEEEVPVSTPVFCQDFHLPVADHAEYASLLRRQAGQARDMRYSPPALGRIAGCLGQPTPVPNPQHRLRVDTAAPILLASSLHDPATGYQWTLSTARQIGAAARVLTYEGSGHTVYGRSACTTGAIDRYLIARSVPAGGVRCPEVRPS</sequence>
<dbReference type="SUPFAM" id="SSF53474">
    <property type="entry name" value="alpha/beta-Hydrolases"/>
    <property type="match status" value="1"/>
</dbReference>
<keyword evidence="3 6" id="KW-0378">Hydrolase</keyword>
<name>A0ABV3H3K4_9ACTN</name>
<evidence type="ECO:0000256" key="1">
    <source>
        <dbReference type="ARBA" id="ARBA00010088"/>
    </source>
</evidence>
<dbReference type="Gene3D" id="3.40.50.1820">
    <property type="entry name" value="alpha/beta hydrolase"/>
    <property type="match status" value="1"/>
</dbReference>
<proteinExistence type="inferred from homology"/>
<accession>A0ABV3H3K4</accession>
<keyword evidence="7" id="KW-1185">Reference proteome</keyword>
<dbReference type="InterPro" id="IPR051601">
    <property type="entry name" value="Serine_prot/Carboxylest_S33"/>
</dbReference>
<keyword evidence="2 4" id="KW-0732">Signal</keyword>
<dbReference type="Proteomes" id="UP001552427">
    <property type="component" value="Unassembled WGS sequence"/>
</dbReference>
<evidence type="ECO:0000313" key="7">
    <source>
        <dbReference type="Proteomes" id="UP001552427"/>
    </source>
</evidence>
<dbReference type="InterPro" id="IPR029058">
    <property type="entry name" value="AB_hydrolase_fold"/>
</dbReference>
<dbReference type="RefSeq" id="WP_364450104.1">
    <property type="nucleotide sequence ID" value="NZ_JBFARM010000004.1"/>
</dbReference>
<dbReference type="Pfam" id="PF00561">
    <property type="entry name" value="Abhydrolase_1"/>
    <property type="match status" value="1"/>
</dbReference>
<evidence type="ECO:0000313" key="6">
    <source>
        <dbReference type="EMBL" id="MEV4287115.1"/>
    </source>
</evidence>
<evidence type="ECO:0000256" key="3">
    <source>
        <dbReference type="ARBA" id="ARBA00022801"/>
    </source>
</evidence>
<protein>
    <submittedName>
        <fullName evidence="6">Alpha/beta hydrolase</fullName>
    </submittedName>
</protein>
<comment type="caution">
    <text evidence="6">The sequence shown here is derived from an EMBL/GenBank/DDBJ whole genome shotgun (WGS) entry which is preliminary data.</text>
</comment>
<dbReference type="GO" id="GO:0016787">
    <property type="term" value="F:hydrolase activity"/>
    <property type="evidence" value="ECO:0007669"/>
    <property type="project" value="UniProtKB-KW"/>
</dbReference>
<feature type="domain" description="AB hydrolase-1" evidence="5">
    <location>
        <begin position="81"/>
        <end position="448"/>
    </location>
</feature>
<dbReference type="PANTHER" id="PTHR43248">
    <property type="entry name" value="2-SUCCINYL-6-HYDROXY-2,4-CYCLOHEXADIENE-1-CARBOXYLATE SYNTHASE"/>
    <property type="match status" value="1"/>
</dbReference>
<feature type="chain" id="PRO_5045178718" evidence="4">
    <location>
        <begin position="24"/>
        <end position="481"/>
    </location>
</feature>
<feature type="signal peptide" evidence="4">
    <location>
        <begin position="1"/>
        <end position="23"/>
    </location>
</feature>